<dbReference type="GO" id="GO:0046872">
    <property type="term" value="F:metal ion binding"/>
    <property type="evidence" value="ECO:0007669"/>
    <property type="project" value="UniProtKB-KW"/>
</dbReference>
<evidence type="ECO:0000313" key="7">
    <source>
        <dbReference type="EMBL" id="EKO33176.1"/>
    </source>
</evidence>
<dbReference type="Pfam" id="PF01850">
    <property type="entry name" value="PIN"/>
    <property type="match status" value="1"/>
</dbReference>
<dbReference type="PANTHER" id="PTHR42740">
    <property type="entry name" value="RIBONUCLEASE VAPC3"/>
    <property type="match status" value="1"/>
</dbReference>
<evidence type="ECO:0000259" key="6">
    <source>
        <dbReference type="Pfam" id="PF01850"/>
    </source>
</evidence>
<keyword evidence="4" id="KW-0378">Hydrolase</keyword>
<dbReference type="SUPFAM" id="SSF88723">
    <property type="entry name" value="PIN domain-like"/>
    <property type="match status" value="1"/>
</dbReference>
<evidence type="ECO:0000256" key="5">
    <source>
        <dbReference type="ARBA" id="ARBA00022842"/>
    </source>
</evidence>
<keyword evidence="1" id="KW-1277">Toxin-antitoxin system</keyword>
<dbReference type="GO" id="GO:0016787">
    <property type="term" value="F:hydrolase activity"/>
    <property type="evidence" value="ECO:0007669"/>
    <property type="project" value="UniProtKB-KW"/>
</dbReference>
<dbReference type="Gene3D" id="3.40.50.1010">
    <property type="entry name" value="5'-nuclease"/>
    <property type="match status" value="1"/>
</dbReference>
<evidence type="ECO:0000313" key="8">
    <source>
        <dbReference type="Proteomes" id="UP000006329"/>
    </source>
</evidence>
<dbReference type="Proteomes" id="UP000006329">
    <property type="component" value="Unassembled WGS sequence"/>
</dbReference>
<keyword evidence="3" id="KW-0479">Metal-binding</keyword>
<dbReference type="CDD" id="cd18686">
    <property type="entry name" value="PIN_VapC-like"/>
    <property type="match status" value="1"/>
</dbReference>
<evidence type="ECO:0000256" key="3">
    <source>
        <dbReference type="ARBA" id="ARBA00022723"/>
    </source>
</evidence>
<name>A0A0E2BP74_9LEPT</name>
<dbReference type="InterPro" id="IPR002716">
    <property type="entry name" value="PIN_dom"/>
</dbReference>
<comment type="caution">
    <text evidence="7">The sequence shown here is derived from an EMBL/GenBank/DDBJ whole genome shotgun (WGS) entry which is preliminary data.</text>
</comment>
<dbReference type="InterPro" id="IPR029060">
    <property type="entry name" value="PIN-like_dom_sf"/>
</dbReference>
<protein>
    <submittedName>
        <fullName evidence="7">PIN domain protein</fullName>
    </submittedName>
</protein>
<evidence type="ECO:0000256" key="1">
    <source>
        <dbReference type="ARBA" id="ARBA00022649"/>
    </source>
</evidence>
<feature type="domain" description="PIN" evidence="6">
    <location>
        <begin position="3"/>
        <end position="115"/>
    </location>
</feature>
<keyword evidence="2" id="KW-0540">Nuclease</keyword>
<evidence type="ECO:0000256" key="2">
    <source>
        <dbReference type="ARBA" id="ARBA00022722"/>
    </source>
</evidence>
<dbReference type="RefSeq" id="WP_004480218.1">
    <property type="nucleotide sequence ID" value="NZ_AHON02000057.1"/>
</dbReference>
<organism evidence="7 8">
    <name type="scientific">Leptospira santarosai str. MOR084</name>
    <dbReference type="NCBI Taxonomy" id="1049984"/>
    <lineage>
        <taxon>Bacteria</taxon>
        <taxon>Pseudomonadati</taxon>
        <taxon>Spirochaetota</taxon>
        <taxon>Spirochaetia</taxon>
        <taxon>Leptospirales</taxon>
        <taxon>Leptospiraceae</taxon>
        <taxon>Leptospira</taxon>
    </lineage>
</organism>
<sequence>MNIVDSSGWLEYFSGTKRSGLFSEAIEKTDKLIVPTISLYEVFKKIYLERDENSALRAIAHMQQGTVIDLDASISIFAAKLSRDRKIPMADSIILATALKYKATLWTQDENFIGLDRVKYFPKK</sequence>
<accession>A0A0E2BP74</accession>
<proteinExistence type="predicted"/>
<dbReference type="GO" id="GO:0004540">
    <property type="term" value="F:RNA nuclease activity"/>
    <property type="evidence" value="ECO:0007669"/>
    <property type="project" value="TreeGrafter"/>
</dbReference>
<keyword evidence="5" id="KW-0460">Magnesium</keyword>
<dbReference type="EMBL" id="AHON02000057">
    <property type="protein sequence ID" value="EKO33176.1"/>
    <property type="molecule type" value="Genomic_DNA"/>
</dbReference>
<reference evidence="7" key="1">
    <citation type="submission" date="2012-10" db="EMBL/GenBank/DDBJ databases">
        <authorList>
            <person name="Harkins D.M."/>
            <person name="Durkin A.S."/>
            <person name="Brinkac L.M."/>
            <person name="Haft D.H."/>
            <person name="Selengut J.D."/>
            <person name="Sanka R."/>
            <person name="DePew J."/>
            <person name="Purushe J."/>
            <person name="Matthias M.A."/>
            <person name="Vinetz J.M."/>
            <person name="Sutton G.G."/>
            <person name="Nierman W.C."/>
            <person name="Fouts D.E."/>
        </authorList>
    </citation>
    <scope>NUCLEOTIDE SEQUENCE [LARGE SCALE GENOMIC DNA]</scope>
    <source>
        <strain evidence="7">MOR084</strain>
    </source>
</reference>
<gene>
    <name evidence="7" type="ORF">LEP1GSC179_4161</name>
</gene>
<dbReference type="InterPro" id="IPR051749">
    <property type="entry name" value="PINc/VapC_TA_RNase"/>
</dbReference>
<keyword evidence="8" id="KW-1185">Reference proteome</keyword>
<dbReference type="PANTHER" id="PTHR42740:SF1">
    <property type="entry name" value="RIBONUCLEASE VAPC3"/>
    <property type="match status" value="1"/>
</dbReference>
<dbReference type="AlphaFoldDB" id="A0A0E2BP74"/>
<evidence type="ECO:0000256" key="4">
    <source>
        <dbReference type="ARBA" id="ARBA00022801"/>
    </source>
</evidence>